<sequence length="326" mass="35440">MSMQTKAMEILNIEYPIIQGPMSWITNADFVSRISNAGGLGVLGANAGQHQKADNAIDAAKKMQIEIQKAKKLTDKSFAINIVMHDAMDDITDYVQQMLKVSFAEDIKYYVTVGVPNKIVFDEIKHHGGIIIHRPITPTIENMMQAEANGADILVATGCEAGGSLPQQQLTTAEIIKRVIQHIHVPLFAAGGINSIDDINALSSYQIGGLFMGTLFIATKESPISESAKDLIISSKSGDLISVSSKLRSINTSKAQQLHNIYVDKSNPVDVNTEIKKLCGMKTGMLDGNIEGGIVSVNNHIDSISKRVSVDEIIAEFGEYLRERIS</sequence>
<dbReference type="EMBL" id="JXCY01000002">
    <property type="protein sequence ID" value="KOY77047.1"/>
    <property type="molecule type" value="Genomic_DNA"/>
</dbReference>
<evidence type="ECO:0000256" key="4">
    <source>
        <dbReference type="ARBA" id="ARBA00022643"/>
    </source>
</evidence>
<evidence type="ECO:0000313" key="7">
    <source>
        <dbReference type="Proteomes" id="UP000037778"/>
    </source>
</evidence>
<comment type="function">
    <text evidence="1">Nitronate monooxygenase that uses molecular oxygen to catalyze the oxidative denitrification of alkyl nitronates. Acts on propionate 3-nitronate (P3N), the presumed physiological substrate. Probably functions in the detoxification of P3N, a metabolic poison produced by plants and fungi as a defense mechanism.</text>
</comment>
<dbReference type="InterPro" id="IPR004136">
    <property type="entry name" value="NMO"/>
</dbReference>
<proteinExistence type="predicted"/>
<keyword evidence="7" id="KW-1185">Reference proteome</keyword>
<keyword evidence="3" id="KW-0285">Flavoprotein</keyword>
<evidence type="ECO:0000313" key="6">
    <source>
        <dbReference type="EMBL" id="KOY77047.1"/>
    </source>
</evidence>
<dbReference type="PANTHER" id="PTHR32332">
    <property type="entry name" value="2-NITROPROPANE DIOXYGENASE"/>
    <property type="match status" value="1"/>
</dbReference>
<keyword evidence="6" id="KW-0223">Dioxygenase</keyword>
<evidence type="ECO:0000256" key="1">
    <source>
        <dbReference type="ARBA" id="ARBA00003535"/>
    </source>
</evidence>
<dbReference type="Gene3D" id="3.20.20.70">
    <property type="entry name" value="Aldolase class I"/>
    <property type="match status" value="1"/>
</dbReference>
<dbReference type="SUPFAM" id="SSF51412">
    <property type="entry name" value="Inosine monophosphate dehydrogenase (IMPDH)"/>
    <property type="match status" value="1"/>
</dbReference>
<evidence type="ECO:0000256" key="3">
    <source>
        <dbReference type="ARBA" id="ARBA00022630"/>
    </source>
</evidence>
<organism evidence="6 7">
    <name type="scientific">Apilactobacillus kunkeei</name>
    <dbReference type="NCBI Taxonomy" id="148814"/>
    <lineage>
        <taxon>Bacteria</taxon>
        <taxon>Bacillati</taxon>
        <taxon>Bacillota</taxon>
        <taxon>Bacilli</taxon>
        <taxon>Lactobacillales</taxon>
        <taxon>Lactobacillaceae</taxon>
        <taxon>Apilactobacillus</taxon>
    </lineage>
</organism>
<accession>A0A0M9DDH5</accession>
<dbReference type="PATRIC" id="fig|148814.8.peg.143"/>
<keyword evidence="4" id="KW-0288">FMN</keyword>
<name>A0A0M9DDH5_9LACO</name>
<protein>
    <recommendedName>
        <fullName evidence="2">Probable nitronate monooxygenase</fullName>
    </recommendedName>
</protein>
<gene>
    <name evidence="6" type="ORF">RZ71_09490</name>
</gene>
<dbReference type="Proteomes" id="UP000037778">
    <property type="component" value="Unassembled WGS sequence"/>
</dbReference>
<dbReference type="GO" id="GO:0018580">
    <property type="term" value="F:nitronate monooxygenase activity"/>
    <property type="evidence" value="ECO:0007669"/>
    <property type="project" value="InterPro"/>
</dbReference>
<dbReference type="InterPro" id="IPR013785">
    <property type="entry name" value="Aldolase_TIM"/>
</dbReference>
<dbReference type="PANTHER" id="PTHR32332:SF20">
    <property type="entry name" value="2-NITROPROPANE DIOXYGENASE-LIKE PROTEIN"/>
    <property type="match status" value="1"/>
</dbReference>
<keyword evidence="5" id="KW-0560">Oxidoreductase</keyword>
<dbReference type="CDD" id="cd04730">
    <property type="entry name" value="NPD_like"/>
    <property type="match status" value="1"/>
</dbReference>
<evidence type="ECO:0000256" key="5">
    <source>
        <dbReference type="ARBA" id="ARBA00023002"/>
    </source>
</evidence>
<dbReference type="Pfam" id="PF03060">
    <property type="entry name" value="NMO"/>
    <property type="match status" value="1"/>
</dbReference>
<comment type="caution">
    <text evidence="6">The sequence shown here is derived from an EMBL/GenBank/DDBJ whole genome shotgun (WGS) entry which is preliminary data.</text>
</comment>
<dbReference type="AlphaFoldDB" id="A0A0M9DDH5"/>
<reference evidence="6 7" key="1">
    <citation type="journal article" date="2015" name="Genome Biol. Evol.">
        <title>Functionally Structured Genomes in Lactobacillus kunkeei Colonizing the Honey Crop and Food Products of Honeybees and Stingless Bees.</title>
        <authorList>
            <person name="Tamarit D."/>
            <person name="Ellegaard K.M."/>
            <person name="Wikander J."/>
            <person name="Olofsson T."/>
            <person name="Vasquez A."/>
            <person name="Andersson S.G."/>
        </authorList>
    </citation>
    <scope>NUCLEOTIDE SEQUENCE [LARGE SCALE GENOMIC DNA]</scope>
    <source>
        <strain evidence="6 7">LAko</strain>
    </source>
</reference>
<dbReference type="GO" id="GO:0051213">
    <property type="term" value="F:dioxygenase activity"/>
    <property type="evidence" value="ECO:0007669"/>
    <property type="project" value="UniProtKB-KW"/>
</dbReference>
<evidence type="ECO:0000256" key="2">
    <source>
        <dbReference type="ARBA" id="ARBA00013457"/>
    </source>
</evidence>
<dbReference type="RefSeq" id="WP_053791360.1">
    <property type="nucleotide sequence ID" value="NZ_JXCY01000002.1"/>
</dbReference>